<keyword evidence="5 11" id="KW-0597">Phosphoprotein</keyword>
<feature type="modified residue" description="Phosphohistidine" evidence="11">
    <location>
        <position position="47"/>
    </location>
</feature>
<dbReference type="SUPFAM" id="SSF47384">
    <property type="entry name" value="Homodimeric domain of signal transducing histidine kinase"/>
    <property type="match status" value="1"/>
</dbReference>
<dbReference type="Gene3D" id="1.10.287.560">
    <property type="entry name" value="Histidine kinase CheA-like, homodimeric domain"/>
    <property type="match status" value="1"/>
</dbReference>
<keyword evidence="9" id="KW-0067">ATP-binding</keyword>
<dbReference type="PROSITE" id="PS50851">
    <property type="entry name" value="CHEW"/>
    <property type="match status" value="2"/>
</dbReference>
<proteinExistence type="predicted"/>
<feature type="region of interest" description="Disordered" evidence="12">
    <location>
        <begin position="128"/>
        <end position="169"/>
    </location>
</feature>
<accession>A0ABW0HTH7</accession>
<keyword evidence="8" id="KW-0418">Kinase</keyword>
<dbReference type="SUPFAM" id="SSF55874">
    <property type="entry name" value="ATPase domain of HSP90 chaperone/DNA topoisomerase II/histidine kinase"/>
    <property type="match status" value="1"/>
</dbReference>
<dbReference type="InterPro" id="IPR037052">
    <property type="entry name" value="CheA-like_P2_sf"/>
</dbReference>
<dbReference type="PANTHER" id="PTHR43395:SF1">
    <property type="entry name" value="CHEMOTAXIS PROTEIN CHEA"/>
    <property type="match status" value="1"/>
</dbReference>
<dbReference type="SMART" id="SM00260">
    <property type="entry name" value="CheW"/>
    <property type="match status" value="2"/>
</dbReference>
<dbReference type="InterPro" id="IPR036097">
    <property type="entry name" value="HisK_dim/P_sf"/>
</dbReference>
<organism evidence="16 17">
    <name type="scientific">Cohnella soli</name>
    <dbReference type="NCBI Taxonomy" id="425005"/>
    <lineage>
        <taxon>Bacteria</taxon>
        <taxon>Bacillati</taxon>
        <taxon>Bacillota</taxon>
        <taxon>Bacilli</taxon>
        <taxon>Bacillales</taxon>
        <taxon>Paenibacillaceae</taxon>
        <taxon>Cohnella</taxon>
    </lineage>
</organism>
<dbReference type="InterPro" id="IPR036890">
    <property type="entry name" value="HATPase_C_sf"/>
</dbReference>
<evidence type="ECO:0000256" key="11">
    <source>
        <dbReference type="PROSITE-ProRule" id="PRU00110"/>
    </source>
</evidence>
<dbReference type="Pfam" id="PF02895">
    <property type="entry name" value="H-kinase_dim"/>
    <property type="match status" value="1"/>
</dbReference>
<dbReference type="CDD" id="cd00731">
    <property type="entry name" value="CheA_reg"/>
    <property type="match status" value="1"/>
</dbReference>
<dbReference type="EMBL" id="JBHSMI010000028">
    <property type="protein sequence ID" value="MFC5404531.1"/>
    <property type="molecule type" value="Genomic_DNA"/>
</dbReference>
<sequence>MDSFASTYLSVFLDELEEQLQTLDHAILELENGGEGDTVQRIFRAAHTLKGSSAAMGFTAIKDVTHKVESVFDLLRQGRLTVSGPLIDTLFRCIDDLKKQKEALKVGQVDDKADPGLMDALEKILAGKPLDDEGGESGAEPETAAPNNAIGNETTDEAELSESSPGIRWRQGELEEMAKKRRENVPLHMVSVTLAKEADMPTVRGMLVHRALSETGEVLAIHPPLNEWDNEELLVSAPISFVVASERSASEIEGNVLQLSQLSEARVAAIDDLLASPVNELPLDSGTTVPASEETEIHMPEAPSEAKEKPEAVAGVEGKVQVQQTVRVDVKRLEHLLNLVGELIIDNTRLQEVRKRLDTRGSQQEEGALLGEVADHLNRVIAELQEGMMKTRMLPIEQLFNRFPRLVRDLSQQAGKEIHFTIEGKETELDRTLIEEISDPLIHILRNAADHGLEAPETRERLGKPRKGNLRLQAMHQENAIVIRVTDDGRGIDARKIKQKALERGDISQEEAARMSDKEAIGLIFRSGMSTAEKVTELSGRGVGMDIVRTQIEKLNGLIDIDTELGQGTIISIKLPLTLAITRSLLVELGKHTLAIPLVHVLETFQLSNASIQRVHGKEVCTVRGDIYPLVRLHDRLGTEPRADGKGYAVMIGAAEKRVCLYVDKLVANQEIVMKPLSAYVGQVPYISGCSILGNGSISLILDVNSVMRDSGTAKDSKTDEAALSQSSRVTKRVTFSLGDQQYALDINQVKEIIRVPAMSQVGMANSEVLGVFSLRDSLLPVFDLSRYLGHHEAEIGEDSRIIVMKGTADGHIGVLVDSVAEVFNMPENEVEPTPSSIGSEVSRYIRGIHKKGDNLTFLLQADALLDAVGCTA</sequence>
<keyword evidence="6" id="KW-0808">Transferase</keyword>
<keyword evidence="17" id="KW-1185">Reference proteome</keyword>
<dbReference type="Gene3D" id="2.30.30.40">
    <property type="entry name" value="SH3 Domains"/>
    <property type="match status" value="2"/>
</dbReference>
<dbReference type="CDD" id="cd00088">
    <property type="entry name" value="HPT"/>
    <property type="match status" value="1"/>
</dbReference>
<dbReference type="InterPro" id="IPR036641">
    <property type="entry name" value="HPT_dom_sf"/>
</dbReference>
<dbReference type="Pfam" id="PF07194">
    <property type="entry name" value="P2"/>
    <property type="match status" value="1"/>
</dbReference>
<dbReference type="Pfam" id="PF01584">
    <property type="entry name" value="CheW"/>
    <property type="match status" value="2"/>
</dbReference>
<evidence type="ECO:0000256" key="4">
    <source>
        <dbReference type="ARBA" id="ARBA00022500"/>
    </source>
</evidence>
<comment type="catalytic activity">
    <reaction evidence="1">
        <text>ATP + protein L-histidine = ADP + protein N-phospho-L-histidine.</text>
        <dbReference type="EC" id="2.7.13.3"/>
    </reaction>
</comment>
<evidence type="ECO:0000313" key="16">
    <source>
        <dbReference type="EMBL" id="MFC5404531.1"/>
    </source>
</evidence>
<dbReference type="EC" id="2.7.13.3" evidence="2"/>
<keyword evidence="4" id="KW-0145">Chemotaxis</keyword>
<dbReference type="RefSeq" id="WP_378134917.1">
    <property type="nucleotide sequence ID" value="NZ_JBHSMI010000028.1"/>
</dbReference>
<evidence type="ECO:0000259" key="14">
    <source>
        <dbReference type="PROSITE" id="PS50851"/>
    </source>
</evidence>
<dbReference type="SMART" id="SM00387">
    <property type="entry name" value="HATPase_c"/>
    <property type="match status" value="1"/>
</dbReference>
<protein>
    <recommendedName>
        <fullName evidence="3">Chemotaxis protein CheA</fullName>
        <ecNumber evidence="2">2.7.13.3</ecNumber>
    </recommendedName>
</protein>
<comment type="caution">
    <text evidence="16">The sequence shown here is derived from an EMBL/GenBank/DDBJ whole genome shotgun (WGS) entry which is preliminary data.</text>
</comment>
<keyword evidence="10" id="KW-0902">Two-component regulatory system</keyword>
<evidence type="ECO:0000313" key="17">
    <source>
        <dbReference type="Proteomes" id="UP001596113"/>
    </source>
</evidence>
<evidence type="ECO:0000256" key="2">
    <source>
        <dbReference type="ARBA" id="ARBA00012438"/>
    </source>
</evidence>
<dbReference type="InterPro" id="IPR051315">
    <property type="entry name" value="Bact_Chemotaxis_CheA"/>
</dbReference>
<dbReference type="PROSITE" id="PS50109">
    <property type="entry name" value="HIS_KIN"/>
    <property type="match status" value="1"/>
</dbReference>
<evidence type="ECO:0000256" key="9">
    <source>
        <dbReference type="ARBA" id="ARBA00022840"/>
    </source>
</evidence>
<feature type="domain" description="Histidine kinase" evidence="13">
    <location>
        <begin position="332"/>
        <end position="579"/>
    </location>
</feature>
<feature type="domain" description="HPt" evidence="15">
    <location>
        <begin position="1"/>
        <end position="104"/>
    </location>
</feature>
<dbReference type="CDD" id="cd16916">
    <property type="entry name" value="HATPase_CheA-like"/>
    <property type="match status" value="1"/>
</dbReference>
<evidence type="ECO:0000256" key="7">
    <source>
        <dbReference type="ARBA" id="ARBA00022741"/>
    </source>
</evidence>
<feature type="domain" description="CheW-like" evidence="14">
    <location>
        <begin position="581"/>
        <end position="713"/>
    </location>
</feature>
<dbReference type="PRINTS" id="PR00344">
    <property type="entry name" value="BCTRLSENSOR"/>
</dbReference>
<evidence type="ECO:0000259" key="15">
    <source>
        <dbReference type="PROSITE" id="PS50894"/>
    </source>
</evidence>
<keyword evidence="7" id="KW-0547">Nucleotide-binding</keyword>
<dbReference type="SMART" id="SM01231">
    <property type="entry name" value="H-kinase_dim"/>
    <property type="match status" value="1"/>
</dbReference>
<dbReference type="SUPFAM" id="SSF47226">
    <property type="entry name" value="Histidine-containing phosphotransfer domain, HPT domain"/>
    <property type="match status" value="1"/>
</dbReference>
<dbReference type="Pfam" id="PF01627">
    <property type="entry name" value="Hpt"/>
    <property type="match status" value="1"/>
</dbReference>
<evidence type="ECO:0000256" key="3">
    <source>
        <dbReference type="ARBA" id="ARBA00021495"/>
    </source>
</evidence>
<evidence type="ECO:0000256" key="6">
    <source>
        <dbReference type="ARBA" id="ARBA00022679"/>
    </source>
</evidence>
<dbReference type="Gene3D" id="3.30.565.10">
    <property type="entry name" value="Histidine kinase-like ATPase, C-terminal domain"/>
    <property type="match status" value="1"/>
</dbReference>
<evidence type="ECO:0000256" key="8">
    <source>
        <dbReference type="ARBA" id="ARBA00022777"/>
    </source>
</evidence>
<evidence type="ECO:0000259" key="13">
    <source>
        <dbReference type="PROSITE" id="PS50109"/>
    </source>
</evidence>
<dbReference type="InterPro" id="IPR002545">
    <property type="entry name" value="CheW-lke_dom"/>
</dbReference>
<evidence type="ECO:0000256" key="12">
    <source>
        <dbReference type="SAM" id="MobiDB-lite"/>
    </source>
</evidence>
<dbReference type="Gene3D" id="3.30.70.1110">
    <property type="entry name" value="Histidine kinase CheA-like, P2 response regulator-binding domain"/>
    <property type="match status" value="1"/>
</dbReference>
<evidence type="ECO:0000256" key="5">
    <source>
        <dbReference type="ARBA" id="ARBA00022553"/>
    </source>
</evidence>
<dbReference type="InterPro" id="IPR005467">
    <property type="entry name" value="His_kinase_dom"/>
</dbReference>
<dbReference type="InterPro" id="IPR036061">
    <property type="entry name" value="CheW-like_dom_sf"/>
</dbReference>
<dbReference type="Proteomes" id="UP001596113">
    <property type="component" value="Unassembled WGS sequence"/>
</dbReference>
<gene>
    <name evidence="16" type="ORF">ACFPOF_17490</name>
</gene>
<dbReference type="SUPFAM" id="SSF55052">
    <property type="entry name" value="CheY-binding domain of CheA"/>
    <property type="match status" value="1"/>
</dbReference>
<dbReference type="InterPro" id="IPR037006">
    <property type="entry name" value="CheA-like_homodim_sf"/>
</dbReference>
<dbReference type="InterPro" id="IPR003594">
    <property type="entry name" value="HATPase_dom"/>
</dbReference>
<dbReference type="InterPro" id="IPR004358">
    <property type="entry name" value="Sig_transdc_His_kin-like_C"/>
</dbReference>
<evidence type="ECO:0000256" key="10">
    <source>
        <dbReference type="ARBA" id="ARBA00023012"/>
    </source>
</evidence>
<dbReference type="InterPro" id="IPR035891">
    <property type="entry name" value="CheY-binding_CheA"/>
</dbReference>
<feature type="domain" description="CheW-like" evidence="14">
    <location>
        <begin position="730"/>
        <end position="871"/>
    </location>
</feature>
<reference evidence="17" key="1">
    <citation type="journal article" date="2019" name="Int. J. Syst. Evol. Microbiol.">
        <title>The Global Catalogue of Microorganisms (GCM) 10K type strain sequencing project: providing services to taxonomists for standard genome sequencing and annotation.</title>
        <authorList>
            <consortium name="The Broad Institute Genomics Platform"/>
            <consortium name="The Broad Institute Genome Sequencing Center for Infectious Disease"/>
            <person name="Wu L."/>
            <person name="Ma J."/>
        </authorList>
    </citation>
    <scope>NUCLEOTIDE SEQUENCE [LARGE SCALE GENOMIC DNA]</scope>
    <source>
        <strain evidence="17">CGMCC 1.18575</strain>
    </source>
</reference>
<name>A0ABW0HTH7_9BACL</name>
<dbReference type="Gene3D" id="2.40.50.180">
    <property type="entry name" value="CheA-289, Domain 4"/>
    <property type="match status" value="1"/>
</dbReference>
<dbReference type="Pfam" id="PF02518">
    <property type="entry name" value="HATPase_c"/>
    <property type="match status" value="1"/>
</dbReference>
<dbReference type="Gene3D" id="1.20.120.160">
    <property type="entry name" value="HPT domain"/>
    <property type="match status" value="1"/>
</dbReference>
<dbReference type="PANTHER" id="PTHR43395">
    <property type="entry name" value="SENSOR HISTIDINE KINASE CHEA"/>
    <property type="match status" value="1"/>
</dbReference>
<dbReference type="InterPro" id="IPR010808">
    <property type="entry name" value="CheA_P2-bd"/>
</dbReference>
<dbReference type="InterPro" id="IPR008207">
    <property type="entry name" value="Sig_transdc_His_kin_Hpt_dom"/>
</dbReference>
<dbReference type="SUPFAM" id="SSF50341">
    <property type="entry name" value="CheW-like"/>
    <property type="match status" value="2"/>
</dbReference>
<dbReference type="SMART" id="SM00073">
    <property type="entry name" value="HPT"/>
    <property type="match status" value="1"/>
</dbReference>
<evidence type="ECO:0000256" key="1">
    <source>
        <dbReference type="ARBA" id="ARBA00000085"/>
    </source>
</evidence>
<dbReference type="PROSITE" id="PS50894">
    <property type="entry name" value="HPT"/>
    <property type="match status" value="1"/>
</dbReference>
<dbReference type="InterPro" id="IPR004105">
    <property type="entry name" value="CheA-like_dim"/>
</dbReference>